<evidence type="ECO:0000313" key="2">
    <source>
        <dbReference type="Proteomes" id="UP001201262"/>
    </source>
</evidence>
<comment type="caution">
    <text evidence="1">The sequence shown here is derived from an EMBL/GenBank/DDBJ whole genome shotgun (WGS) entry which is preliminary data.</text>
</comment>
<keyword evidence="2" id="KW-1185">Reference proteome</keyword>
<sequence length="164" mass="18610">MILQNVRDLPSLYKFICSSSQVKDAFDFDPARILDEVIDRSIPHFKHLARMISIMGTLNIQNGPDIQSSDLSSQPTFTALIDKFKSLPKKVLRTALPSYAFATNTLGPRYLLLTAYRIEHLFHICFVTLLQNIHELIFESGPGPDRKSSRPGIFFEPAAWWSPS</sequence>
<dbReference type="AlphaFoldDB" id="A0AAD4PZS0"/>
<organism evidence="1 2">
    <name type="scientific">Talaromyces proteolyticus</name>
    <dbReference type="NCBI Taxonomy" id="1131652"/>
    <lineage>
        <taxon>Eukaryota</taxon>
        <taxon>Fungi</taxon>
        <taxon>Dikarya</taxon>
        <taxon>Ascomycota</taxon>
        <taxon>Pezizomycotina</taxon>
        <taxon>Eurotiomycetes</taxon>
        <taxon>Eurotiomycetidae</taxon>
        <taxon>Eurotiales</taxon>
        <taxon>Trichocomaceae</taxon>
        <taxon>Talaromyces</taxon>
        <taxon>Talaromyces sect. Bacilispori</taxon>
    </lineage>
</organism>
<evidence type="ECO:0000313" key="1">
    <source>
        <dbReference type="EMBL" id="KAH8700084.1"/>
    </source>
</evidence>
<protein>
    <submittedName>
        <fullName evidence="1">Uncharacterized protein</fullName>
    </submittedName>
</protein>
<accession>A0AAD4PZS0</accession>
<gene>
    <name evidence="1" type="ORF">BGW36DRAFT_356760</name>
</gene>
<dbReference type="RefSeq" id="XP_046073790.1">
    <property type="nucleotide sequence ID" value="XM_046213813.1"/>
</dbReference>
<name>A0AAD4PZS0_9EURO</name>
<dbReference type="GeneID" id="70244100"/>
<reference evidence="1" key="1">
    <citation type="submission" date="2021-12" db="EMBL/GenBank/DDBJ databases">
        <title>Convergent genome expansion in fungi linked to evolution of root-endophyte symbiosis.</title>
        <authorList>
            <consortium name="DOE Joint Genome Institute"/>
            <person name="Ke Y.-H."/>
            <person name="Bonito G."/>
            <person name="Liao H.-L."/>
            <person name="Looney B."/>
            <person name="Rojas-Flechas A."/>
            <person name="Nash J."/>
            <person name="Hameed K."/>
            <person name="Schadt C."/>
            <person name="Martin F."/>
            <person name="Crous P.W."/>
            <person name="Miettinen O."/>
            <person name="Magnuson J.K."/>
            <person name="Labbe J."/>
            <person name="Jacobson D."/>
            <person name="Doktycz M.J."/>
            <person name="Veneault-Fourrey C."/>
            <person name="Kuo A."/>
            <person name="Mondo S."/>
            <person name="Calhoun S."/>
            <person name="Riley R."/>
            <person name="Ohm R."/>
            <person name="LaButti K."/>
            <person name="Andreopoulos B."/>
            <person name="Pangilinan J."/>
            <person name="Nolan M."/>
            <person name="Tritt A."/>
            <person name="Clum A."/>
            <person name="Lipzen A."/>
            <person name="Daum C."/>
            <person name="Barry K."/>
            <person name="Grigoriev I.V."/>
            <person name="Vilgalys R."/>
        </authorList>
    </citation>
    <scope>NUCLEOTIDE SEQUENCE</scope>
    <source>
        <strain evidence="1">PMI_201</strain>
    </source>
</reference>
<dbReference type="Proteomes" id="UP001201262">
    <property type="component" value="Unassembled WGS sequence"/>
</dbReference>
<proteinExistence type="predicted"/>
<dbReference type="EMBL" id="JAJTJA010000004">
    <property type="protein sequence ID" value="KAH8700084.1"/>
    <property type="molecule type" value="Genomic_DNA"/>
</dbReference>